<name>L8TI69_9MICC</name>
<evidence type="ECO:0000313" key="2">
    <source>
        <dbReference type="Proteomes" id="UP000011189"/>
    </source>
</evidence>
<accession>L8TI69</accession>
<proteinExistence type="predicted"/>
<sequence length="71" mass="7551">MPFWATIPSADRSSELSRLYQGSDFSSSRMVVVDSCPTLARSFLRVSDFSGVTAGWAGLRFADGVAGAGML</sequence>
<comment type="caution">
    <text evidence="1">The sequence shown here is derived from an EMBL/GenBank/DDBJ whole genome shotgun (WGS) entry which is preliminary data.</text>
</comment>
<organism evidence="1 2">
    <name type="scientific">Arthrobacter nitrophenolicus</name>
    <dbReference type="NCBI Taxonomy" id="683150"/>
    <lineage>
        <taxon>Bacteria</taxon>
        <taxon>Bacillati</taxon>
        <taxon>Actinomycetota</taxon>
        <taxon>Actinomycetes</taxon>
        <taxon>Micrococcales</taxon>
        <taxon>Micrococcaceae</taxon>
        <taxon>Arthrobacter</taxon>
    </lineage>
</organism>
<keyword evidence="2" id="KW-1185">Reference proteome</keyword>
<evidence type="ECO:0000313" key="1">
    <source>
        <dbReference type="EMBL" id="ELT43013.1"/>
    </source>
</evidence>
<dbReference type="Proteomes" id="UP000011189">
    <property type="component" value="Unassembled WGS sequence"/>
</dbReference>
<gene>
    <name evidence="1" type="ORF">G205_21119</name>
</gene>
<dbReference type="AlphaFoldDB" id="L8TI69"/>
<dbReference type="EMBL" id="AOFD01000069">
    <property type="protein sequence ID" value="ELT43013.1"/>
    <property type="molecule type" value="Genomic_DNA"/>
</dbReference>
<protein>
    <submittedName>
        <fullName evidence="1">Uncharacterized protein</fullName>
    </submittedName>
</protein>
<reference evidence="2" key="1">
    <citation type="journal article" date="2013" name="Genome Announc.">
        <title>Draft Genome Sequence of the 2-Chloro-4-Nitrophenol-Degrading Bacterium Arthrobacter sp. Strain SJCon.</title>
        <authorList>
            <person name="Vikram S."/>
            <person name="Kumar S."/>
            <person name="Vaidya B."/>
            <person name="Pinnaka A.K."/>
            <person name="Raghava G.P."/>
        </authorList>
    </citation>
    <scope>NUCLEOTIDE SEQUENCE [LARGE SCALE GENOMIC DNA]</scope>
    <source>
        <strain evidence="2">SJCon</strain>
    </source>
</reference>